<sequence>MDKRIKDLVDFTREKYRLTKYYLHSWSIHRNTTIFNDTVYMLVMEWFPNHIKNWNDQDLNPEGVAIIEIDIHSRKFKSVIFVGGISYADGMTFDLSNQDKIIKRIEKDTGLTYRKQFELLKEEEGELHFKECIDAIAVSPSGSIELNLDKDGKLTLFSVSGQFPSKEFIIKEAYVLSLEQIEKLAKEQLKLIEFPVMEQKKLVSAFAIEEIYIKNDCSTLPFEFFVDDKSRLKMDKVIEWDHQIQKHFHMKEIFFVENITVEQAFRREPHPDLQPITEEEIDKCIIAIQNFLSQEYADDSGKWVLKSLHRDMGYIHATFKVKEQKECVFNRKMKLFIDSKTYEVLNYMDNEPFLEIYQELKEANEIKVTKEEAFEKLKNLIKLTPYYVYDFEQGYYVMCGKLDCHHAVKTSNGEVVELSEL</sequence>
<dbReference type="RefSeq" id="WP_207668893.1">
    <property type="nucleotide sequence ID" value="NZ_JAOQNU010000036.1"/>
</dbReference>
<evidence type="ECO:0008006" key="3">
    <source>
        <dbReference type="Google" id="ProtNLM"/>
    </source>
</evidence>
<name>A0A4R2REL9_9FIRM</name>
<accession>A0A4R2REL9</accession>
<proteinExistence type="predicted"/>
<dbReference type="Proteomes" id="UP000294813">
    <property type="component" value="Unassembled WGS sequence"/>
</dbReference>
<comment type="caution">
    <text evidence="1">The sequence shown here is derived from an EMBL/GenBank/DDBJ whole genome shotgun (WGS) entry which is preliminary data.</text>
</comment>
<reference evidence="1 2" key="1">
    <citation type="submission" date="2019-03" db="EMBL/GenBank/DDBJ databases">
        <title>Genomic Encyclopedia of Type Strains, Phase IV (KMG-IV): sequencing the most valuable type-strain genomes for metagenomic binning, comparative biology and taxonomic classification.</title>
        <authorList>
            <person name="Goeker M."/>
        </authorList>
    </citation>
    <scope>NUCLEOTIDE SEQUENCE [LARGE SCALE GENOMIC DNA]</scope>
    <source>
        <strain evidence="1 2">DSM 11170</strain>
    </source>
</reference>
<organism evidence="1 2">
    <name type="scientific">Heliophilum fasciatum</name>
    <dbReference type="NCBI Taxonomy" id="35700"/>
    <lineage>
        <taxon>Bacteria</taxon>
        <taxon>Bacillati</taxon>
        <taxon>Bacillota</taxon>
        <taxon>Clostridia</taxon>
        <taxon>Eubacteriales</taxon>
        <taxon>Heliobacteriaceae</taxon>
        <taxon>Heliophilum</taxon>
    </lineage>
</organism>
<protein>
    <recommendedName>
        <fullName evidence="3">DUF4901 domain-containing protein</fullName>
    </recommendedName>
</protein>
<evidence type="ECO:0000313" key="2">
    <source>
        <dbReference type="Proteomes" id="UP000294813"/>
    </source>
</evidence>
<dbReference type="EMBL" id="SLXT01000036">
    <property type="protein sequence ID" value="TCP60477.1"/>
    <property type="molecule type" value="Genomic_DNA"/>
</dbReference>
<gene>
    <name evidence="1" type="ORF">EDD73_1365</name>
</gene>
<evidence type="ECO:0000313" key="1">
    <source>
        <dbReference type="EMBL" id="TCP60477.1"/>
    </source>
</evidence>
<dbReference type="AlphaFoldDB" id="A0A4R2REL9"/>
<keyword evidence="2" id="KW-1185">Reference proteome</keyword>